<comment type="similarity">
    <text evidence="2">Belongs to the binding-protein-dependent transport system permease family. FecCD subfamily.</text>
</comment>
<dbReference type="Proteomes" id="UP000075578">
    <property type="component" value="Unassembled WGS sequence"/>
</dbReference>
<evidence type="ECO:0000256" key="9">
    <source>
        <dbReference type="ARBA" id="ARBA00064420"/>
    </source>
</evidence>
<dbReference type="AlphaFoldDB" id="A0A150IVG8"/>
<keyword evidence="4" id="KW-1003">Cell membrane</keyword>
<proteinExistence type="inferred from homology"/>
<evidence type="ECO:0000256" key="1">
    <source>
        <dbReference type="ARBA" id="ARBA00004651"/>
    </source>
</evidence>
<dbReference type="EMBL" id="LNGD01000120">
    <property type="protein sequence ID" value="KYC48999.1"/>
    <property type="molecule type" value="Genomic_DNA"/>
</dbReference>
<feature type="transmembrane region" description="Helical" evidence="11">
    <location>
        <begin position="183"/>
        <end position="216"/>
    </location>
</feature>
<feature type="transmembrane region" description="Helical" evidence="11">
    <location>
        <begin position="12"/>
        <end position="32"/>
    </location>
</feature>
<evidence type="ECO:0000256" key="4">
    <source>
        <dbReference type="ARBA" id="ARBA00022475"/>
    </source>
</evidence>
<evidence type="ECO:0000256" key="6">
    <source>
        <dbReference type="ARBA" id="ARBA00022989"/>
    </source>
</evidence>
<reference evidence="12 13" key="1">
    <citation type="journal article" date="2016" name="ISME J.">
        <title>Chasing the elusive Euryarchaeota class WSA2: genomes reveal a uniquely fastidious methyl-reducing methanogen.</title>
        <authorList>
            <person name="Nobu M.K."/>
            <person name="Narihiro T."/>
            <person name="Kuroda K."/>
            <person name="Mei R."/>
            <person name="Liu W.T."/>
        </authorList>
    </citation>
    <scope>NUCLEOTIDE SEQUENCE [LARGE SCALE GENOMIC DNA]</scope>
    <source>
        <strain evidence="12">U1lsi0528_Bin089</strain>
    </source>
</reference>
<comment type="function">
    <text evidence="8">Required for corrinoid utilization. Probably part of the ABC transporter complex BtuCDF involved in cobalamin (vitamin B12) import. Probably involved in the translocation of the substrate across the membrane.</text>
</comment>
<evidence type="ECO:0000256" key="10">
    <source>
        <dbReference type="ARBA" id="ARBA00071366"/>
    </source>
</evidence>
<dbReference type="GO" id="GO:0005886">
    <property type="term" value="C:plasma membrane"/>
    <property type="evidence" value="ECO:0007669"/>
    <property type="project" value="UniProtKB-SubCell"/>
</dbReference>
<dbReference type="GO" id="GO:0033214">
    <property type="term" value="P:siderophore-iron import into cell"/>
    <property type="evidence" value="ECO:0007669"/>
    <property type="project" value="TreeGrafter"/>
</dbReference>
<dbReference type="SUPFAM" id="SSF81345">
    <property type="entry name" value="ABC transporter involved in vitamin B12 uptake, BtuC"/>
    <property type="match status" value="1"/>
</dbReference>
<evidence type="ECO:0000256" key="2">
    <source>
        <dbReference type="ARBA" id="ARBA00007935"/>
    </source>
</evidence>
<feature type="transmembrane region" description="Helical" evidence="11">
    <location>
        <begin position="283"/>
        <end position="305"/>
    </location>
</feature>
<dbReference type="Gene3D" id="1.10.3470.10">
    <property type="entry name" value="ABC transporter involved in vitamin B12 uptake, BtuC"/>
    <property type="match status" value="1"/>
</dbReference>
<name>A0A150IVG8_9EURY</name>
<dbReference type="InterPro" id="IPR037294">
    <property type="entry name" value="ABC_BtuC-like"/>
</dbReference>
<accession>A0A150IVG8</accession>
<dbReference type="FunFam" id="1.10.3470.10:FF:000001">
    <property type="entry name" value="Vitamin B12 ABC transporter permease BtuC"/>
    <property type="match status" value="1"/>
</dbReference>
<dbReference type="InterPro" id="IPR000522">
    <property type="entry name" value="ABC_transptr_permease_BtuC"/>
</dbReference>
<evidence type="ECO:0000256" key="5">
    <source>
        <dbReference type="ARBA" id="ARBA00022692"/>
    </source>
</evidence>
<evidence type="ECO:0000256" key="8">
    <source>
        <dbReference type="ARBA" id="ARBA00053891"/>
    </source>
</evidence>
<dbReference type="PANTHER" id="PTHR30472">
    <property type="entry name" value="FERRIC ENTEROBACTIN TRANSPORT SYSTEM PERMEASE PROTEIN"/>
    <property type="match status" value="1"/>
</dbReference>
<comment type="caution">
    <text evidence="12">The sequence shown here is derived from an EMBL/GenBank/DDBJ whole genome shotgun (WGS) entry which is preliminary data.</text>
</comment>
<feature type="transmembrane region" description="Helical" evidence="11">
    <location>
        <begin position="69"/>
        <end position="86"/>
    </location>
</feature>
<keyword evidence="7 11" id="KW-0472">Membrane</keyword>
<keyword evidence="3" id="KW-0813">Transport</keyword>
<keyword evidence="6 11" id="KW-1133">Transmembrane helix</keyword>
<comment type="subcellular location">
    <subcellularLocation>
        <location evidence="1">Cell membrane</location>
        <topology evidence="1">Multi-pass membrane protein</topology>
    </subcellularLocation>
</comment>
<feature type="transmembrane region" description="Helical" evidence="11">
    <location>
        <begin position="98"/>
        <end position="118"/>
    </location>
</feature>
<dbReference type="PATRIC" id="fig|1705564.3.peg.1595"/>
<dbReference type="Pfam" id="PF01032">
    <property type="entry name" value="FecCD"/>
    <property type="match status" value="1"/>
</dbReference>
<organism evidence="12 13">
    <name type="scientific">Candidatus Methanofastidiosum methylothiophilum</name>
    <dbReference type="NCBI Taxonomy" id="1705564"/>
    <lineage>
        <taxon>Archaea</taxon>
        <taxon>Methanobacteriati</taxon>
        <taxon>Methanobacteriota</taxon>
        <taxon>Stenosarchaea group</taxon>
        <taxon>Candidatus Methanofastidiosia</taxon>
        <taxon>Candidatus Methanofastidiosales</taxon>
        <taxon>Candidatus Methanofastidiosaceae</taxon>
        <taxon>Candidatus Methanofastidiosum</taxon>
    </lineage>
</organism>
<evidence type="ECO:0000256" key="11">
    <source>
        <dbReference type="SAM" id="Phobius"/>
    </source>
</evidence>
<evidence type="ECO:0000313" key="12">
    <source>
        <dbReference type="EMBL" id="KYC48999.1"/>
    </source>
</evidence>
<feature type="transmembrane region" description="Helical" evidence="11">
    <location>
        <begin position="125"/>
        <end position="144"/>
    </location>
</feature>
<protein>
    <recommendedName>
        <fullName evidence="10">Cobalamin import system permease protein BtuC</fullName>
    </recommendedName>
</protein>
<feature type="transmembrane region" description="Helical" evidence="11">
    <location>
        <begin position="311"/>
        <end position="329"/>
    </location>
</feature>
<dbReference type="PANTHER" id="PTHR30472:SF70">
    <property type="entry name" value="MOLYBDATE IMPORT SYSTEM PERMEASE PROTEIN MOLB"/>
    <property type="match status" value="1"/>
</dbReference>
<feature type="transmembrane region" description="Helical" evidence="11">
    <location>
        <begin position="245"/>
        <end position="271"/>
    </location>
</feature>
<keyword evidence="5 11" id="KW-0812">Transmembrane</keyword>
<evidence type="ECO:0000256" key="3">
    <source>
        <dbReference type="ARBA" id="ARBA00022448"/>
    </source>
</evidence>
<evidence type="ECO:0000313" key="13">
    <source>
        <dbReference type="Proteomes" id="UP000075578"/>
    </source>
</evidence>
<sequence>MISDANKKTEFLIISLFLLIIGMIIAVTRGAYNIPIIDVFYTIIYKAGIEIIPEFNNELVVWQIRLPRIFLSVVVGIALATAGTVYQGVFRNPLVEPYLLGVSSAAAFGAAISIVLHLSFLSLQLTSFAFGMIAMILAYTLATVKKETPLINLILAGIVVSAIFSAGLSYLKMTAGYRELRDLVFWLMGGLYTAKWGDVVLLFMLVGISFFVLWSLSWKLNVLTMGDEEAQSLGISVKKIKALCILLATFITSIAIGTVGIIAWVGLIIPHMARMTIGPDHRYLIPASAIIGSLFLLICDTLARTLTSGEIPISVLTSVIAAPYLIFLVRKNRNLYFG</sequence>
<evidence type="ECO:0000256" key="7">
    <source>
        <dbReference type="ARBA" id="ARBA00023136"/>
    </source>
</evidence>
<feature type="transmembrane region" description="Helical" evidence="11">
    <location>
        <begin position="150"/>
        <end position="171"/>
    </location>
</feature>
<dbReference type="GO" id="GO:0022857">
    <property type="term" value="F:transmembrane transporter activity"/>
    <property type="evidence" value="ECO:0007669"/>
    <property type="project" value="InterPro"/>
</dbReference>
<dbReference type="CDD" id="cd06550">
    <property type="entry name" value="TM_ABC_iron-siderophores_like"/>
    <property type="match status" value="1"/>
</dbReference>
<gene>
    <name evidence="12" type="primary">btuC</name>
    <name evidence="12" type="ORF">AMQ74_01506</name>
</gene>
<comment type="subunit">
    <text evidence="9">The complex is composed of two ATP-binding proteins (BtuD), two transmembrane proteins (BtuC) and a solute-binding protein (BtuF).</text>
</comment>